<sequence length="63" mass="6552">MADPHVLYVVTGVVVAVLVMWVMFVLIRAPNAVAVVPAPPPVQTDDETSAKADDEALPSAPVA</sequence>
<gene>
    <name evidence="3" type="ORF">S01H1_25492</name>
</gene>
<proteinExistence type="predicted"/>
<feature type="region of interest" description="Disordered" evidence="1">
    <location>
        <begin position="37"/>
        <end position="63"/>
    </location>
</feature>
<evidence type="ECO:0000256" key="2">
    <source>
        <dbReference type="SAM" id="Phobius"/>
    </source>
</evidence>
<feature type="transmembrane region" description="Helical" evidence="2">
    <location>
        <begin position="6"/>
        <end position="27"/>
    </location>
</feature>
<accession>X0UNK3</accession>
<keyword evidence="2" id="KW-0812">Transmembrane</keyword>
<dbReference type="AlphaFoldDB" id="X0UNK3"/>
<name>X0UNK3_9ZZZZ</name>
<keyword evidence="2" id="KW-1133">Transmembrane helix</keyword>
<reference evidence="3" key="1">
    <citation type="journal article" date="2014" name="Front. Microbiol.">
        <title>High frequency of phylogenetically diverse reductive dehalogenase-homologous genes in deep subseafloor sedimentary metagenomes.</title>
        <authorList>
            <person name="Kawai M."/>
            <person name="Futagami T."/>
            <person name="Toyoda A."/>
            <person name="Takaki Y."/>
            <person name="Nishi S."/>
            <person name="Hori S."/>
            <person name="Arai W."/>
            <person name="Tsubouchi T."/>
            <person name="Morono Y."/>
            <person name="Uchiyama I."/>
            <person name="Ito T."/>
            <person name="Fujiyama A."/>
            <person name="Inagaki F."/>
            <person name="Takami H."/>
        </authorList>
    </citation>
    <scope>NUCLEOTIDE SEQUENCE</scope>
    <source>
        <strain evidence="3">Expedition CK06-06</strain>
    </source>
</reference>
<comment type="caution">
    <text evidence="3">The sequence shown here is derived from an EMBL/GenBank/DDBJ whole genome shotgun (WGS) entry which is preliminary data.</text>
</comment>
<protein>
    <submittedName>
        <fullName evidence="3">Uncharacterized protein</fullName>
    </submittedName>
</protein>
<dbReference type="EMBL" id="BARS01015403">
    <property type="protein sequence ID" value="GAF90065.1"/>
    <property type="molecule type" value="Genomic_DNA"/>
</dbReference>
<keyword evidence="2" id="KW-0472">Membrane</keyword>
<evidence type="ECO:0000313" key="3">
    <source>
        <dbReference type="EMBL" id="GAF90065.1"/>
    </source>
</evidence>
<organism evidence="3">
    <name type="scientific">marine sediment metagenome</name>
    <dbReference type="NCBI Taxonomy" id="412755"/>
    <lineage>
        <taxon>unclassified sequences</taxon>
        <taxon>metagenomes</taxon>
        <taxon>ecological metagenomes</taxon>
    </lineage>
</organism>
<feature type="non-terminal residue" evidence="3">
    <location>
        <position position="63"/>
    </location>
</feature>
<evidence type="ECO:0000256" key="1">
    <source>
        <dbReference type="SAM" id="MobiDB-lite"/>
    </source>
</evidence>